<dbReference type="Proteomes" id="UP000655589">
    <property type="component" value="Unassembled WGS sequence"/>
</dbReference>
<feature type="region of interest" description="Disordered" evidence="1">
    <location>
        <begin position="44"/>
        <end position="68"/>
    </location>
</feature>
<evidence type="ECO:0008006" key="5">
    <source>
        <dbReference type="Google" id="ProtNLM"/>
    </source>
</evidence>
<accession>A0A8H9L8P4</accession>
<reference evidence="3" key="2">
    <citation type="submission" date="2020-09" db="EMBL/GenBank/DDBJ databases">
        <authorList>
            <person name="Sun Q."/>
            <person name="Ohkuma M."/>
        </authorList>
    </citation>
    <scope>NUCLEOTIDE SEQUENCE</scope>
    <source>
        <strain evidence="3">JCM 3051</strain>
    </source>
</reference>
<evidence type="ECO:0000313" key="4">
    <source>
        <dbReference type="Proteomes" id="UP000655589"/>
    </source>
</evidence>
<gene>
    <name evidence="3" type="ORF">GCM10010102_37340</name>
</gene>
<keyword evidence="2" id="KW-1133">Transmembrane helix</keyword>
<dbReference type="EMBL" id="BMPT01000018">
    <property type="protein sequence ID" value="GGM38290.1"/>
    <property type="molecule type" value="Genomic_DNA"/>
</dbReference>
<dbReference type="AlphaFoldDB" id="A0A8H9L8P4"/>
<reference evidence="3" key="1">
    <citation type="journal article" date="2014" name="Int. J. Syst. Evol. Microbiol.">
        <title>Complete genome sequence of Corynebacterium casei LMG S-19264T (=DSM 44701T), isolated from a smear-ripened cheese.</title>
        <authorList>
            <consortium name="US DOE Joint Genome Institute (JGI-PGF)"/>
            <person name="Walter F."/>
            <person name="Albersmeier A."/>
            <person name="Kalinowski J."/>
            <person name="Ruckert C."/>
        </authorList>
    </citation>
    <scope>NUCLEOTIDE SEQUENCE</scope>
    <source>
        <strain evidence="3">JCM 3051</strain>
    </source>
</reference>
<keyword evidence="2" id="KW-0812">Transmembrane</keyword>
<sequence length="464" mass="49402">MTADAARHVARVLEGLRGHDLFRRNAFRVTGLPTDATQRQVRRAREESRNAYYVPPERPDAPLPPSSDETELRAAFEVLQDPVARLVHELLWADGAARDARADGVVRLCRALEGTARDGTVDEGAWADWSSGLAAWADGITSAATGELARRRVEAADDPRLTVGVGREARRQLAQHVVEVAAGIAARQVHTDPEATTRMVRTLRYAGFDAGTVPRALRAVARPLLEEVKQACDAAAAAPQHEGLAAARTLLDTTDEPLRLLDTLLGEDPLLDASRDDVGRQVNNVVVAYGNDHVDLIRRGRAPLDEIIALLSAARDLGGSATRALADDNLEVFVAARRRFGSRRERPARDAPVRAGTPGLVDRLDRGGMWAWLLALGPGPGLVGGLVVGLAGGSWFWGLAVPVFVAYLVARARCARRSWGGPWVIGIVTGAAAGTASVVGSLAPALLLAVFLVLVVAVTVGESS</sequence>
<protein>
    <recommendedName>
        <fullName evidence="5">J domain-containing protein</fullName>
    </recommendedName>
</protein>
<feature type="transmembrane region" description="Helical" evidence="2">
    <location>
        <begin position="394"/>
        <end position="410"/>
    </location>
</feature>
<keyword evidence="4" id="KW-1185">Reference proteome</keyword>
<dbReference type="RefSeq" id="WP_171108044.1">
    <property type="nucleotide sequence ID" value="NZ_BMPT01000018.1"/>
</dbReference>
<organism evidence="3 4">
    <name type="scientific">Promicromonospora citrea</name>
    <dbReference type="NCBI Taxonomy" id="43677"/>
    <lineage>
        <taxon>Bacteria</taxon>
        <taxon>Bacillati</taxon>
        <taxon>Actinomycetota</taxon>
        <taxon>Actinomycetes</taxon>
        <taxon>Micrococcales</taxon>
        <taxon>Promicromonosporaceae</taxon>
        <taxon>Promicromonospora</taxon>
    </lineage>
</organism>
<proteinExistence type="predicted"/>
<evidence type="ECO:0000313" key="3">
    <source>
        <dbReference type="EMBL" id="GGM38290.1"/>
    </source>
</evidence>
<feature type="transmembrane region" description="Helical" evidence="2">
    <location>
        <begin position="445"/>
        <end position="461"/>
    </location>
</feature>
<keyword evidence="2" id="KW-0472">Membrane</keyword>
<evidence type="ECO:0000256" key="1">
    <source>
        <dbReference type="SAM" id="MobiDB-lite"/>
    </source>
</evidence>
<evidence type="ECO:0000256" key="2">
    <source>
        <dbReference type="SAM" id="Phobius"/>
    </source>
</evidence>
<comment type="caution">
    <text evidence="3">The sequence shown here is derived from an EMBL/GenBank/DDBJ whole genome shotgun (WGS) entry which is preliminary data.</text>
</comment>
<name>A0A8H9L8P4_9MICO</name>